<sequence>MVRVLSPPRPTYSNAQIAGFYFRPCHNGNDEVIPEYFRCRCGTVRKQTHRNGYSNLMQHVRREHSDYEDVMLDASTAETGSLINLFRHSALNLYGWMVWIVQCNLPLAFCESREARRYSNLQPISQETLRAGMDGVMVAIERKIAAELPARFGIMLDGWTRASEHYLAVFVCYEVNTRQKTTLLCMAPLLEAEDDDLTARGHREFLATMLPRDYGVQLEQCRFVVGDNCSVNRRLATLMGVPLIGCASHRLNLAVNADMASHEDDLAAVHVPMVKLRTLKQSAKLRSKTSFRPVIRQDSRWSSTFAMVNRYFKLLEFLDPEDDDILHLLPSPACNKRLRSLLAELRDIESVAKALQGHDVDLLDVRQWFDELVAAKPEFAH</sequence>
<proteinExistence type="predicted"/>
<protein>
    <recommendedName>
        <fullName evidence="3">BED-type domain-containing protein</fullName>
    </recommendedName>
</protein>
<dbReference type="EMBL" id="QXGC01006100">
    <property type="protein sequence ID" value="KAE9163297.1"/>
    <property type="molecule type" value="Genomic_DNA"/>
</dbReference>
<reference evidence="1 2" key="1">
    <citation type="submission" date="2018-09" db="EMBL/GenBank/DDBJ databases">
        <title>Genomic investigation of the strawberry pathogen Phytophthora fragariae indicates pathogenicity is determined by transcriptional variation in three key races.</title>
        <authorList>
            <person name="Adams T.M."/>
            <person name="Armitage A.D."/>
            <person name="Sobczyk M.K."/>
            <person name="Bates H.J."/>
            <person name="Dunwell J.M."/>
            <person name="Nellist C.F."/>
            <person name="Harrison R.J."/>
        </authorList>
    </citation>
    <scope>NUCLEOTIDE SEQUENCE [LARGE SCALE GENOMIC DNA]</scope>
    <source>
        <strain evidence="1 2">BC-23</strain>
    </source>
</reference>
<dbReference type="Proteomes" id="UP000476176">
    <property type="component" value="Unassembled WGS sequence"/>
</dbReference>
<dbReference type="AlphaFoldDB" id="A0A6G0MCP0"/>
<dbReference type="PANTHER" id="PTHR40866:SF1">
    <property type="entry name" value="BED-TYPE DOMAIN-CONTAINING PROTEIN"/>
    <property type="match status" value="1"/>
</dbReference>
<evidence type="ECO:0008006" key="3">
    <source>
        <dbReference type="Google" id="ProtNLM"/>
    </source>
</evidence>
<dbReference type="SUPFAM" id="SSF53098">
    <property type="entry name" value="Ribonuclease H-like"/>
    <property type="match status" value="1"/>
</dbReference>
<name>A0A6G0MCP0_9STRA</name>
<gene>
    <name evidence="1" type="ORF">PF004_g30191</name>
</gene>
<organism evidence="1 2">
    <name type="scientific">Phytophthora fragariae</name>
    <dbReference type="NCBI Taxonomy" id="53985"/>
    <lineage>
        <taxon>Eukaryota</taxon>
        <taxon>Sar</taxon>
        <taxon>Stramenopiles</taxon>
        <taxon>Oomycota</taxon>
        <taxon>Peronosporomycetes</taxon>
        <taxon>Peronosporales</taxon>
        <taxon>Peronosporaceae</taxon>
        <taxon>Phytophthora</taxon>
    </lineage>
</organism>
<dbReference type="PANTHER" id="PTHR40866">
    <property type="entry name" value="BED-TYPE DOMAIN-CONTAINING PROTEIN"/>
    <property type="match status" value="1"/>
</dbReference>
<accession>A0A6G0MCP0</accession>
<dbReference type="InterPro" id="IPR012337">
    <property type="entry name" value="RNaseH-like_sf"/>
</dbReference>
<comment type="caution">
    <text evidence="1">The sequence shown here is derived from an EMBL/GenBank/DDBJ whole genome shotgun (WGS) entry which is preliminary data.</text>
</comment>
<evidence type="ECO:0000313" key="1">
    <source>
        <dbReference type="EMBL" id="KAE9163297.1"/>
    </source>
</evidence>
<evidence type="ECO:0000313" key="2">
    <source>
        <dbReference type="Proteomes" id="UP000476176"/>
    </source>
</evidence>